<proteinExistence type="predicted"/>
<keyword evidence="1" id="KW-0560">Oxidoreductase</keyword>
<accession>A0A1H1TDN5</accession>
<dbReference type="InterPro" id="IPR008775">
    <property type="entry name" value="Phytyl_CoA_dOase-like"/>
</dbReference>
<name>A0A1H1TDN5_9ACTN</name>
<dbReference type="Proteomes" id="UP000199103">
    <property type="component" value="Chromosome I"/>
</dbReference>
<dbReference type="Gene3D" id="2.60.120.620">
    <property type="entry name" value="q2cbj1_9rhob like domain"/>
    <property type="match status" value="1"/>
</dbReference>
<gene>
    <name evidence="1" type="ORF">SAMN04489812_2353</name>
</gene>
<dbReference type="AlphaFoldDB" id="A0A1H1TDN5"/>
<dbReference type="RefSeq" id="WP_091524790.1">
    <property type="nucleotide sequence ID" value="NZ_LT629772.1"/>
</dbReference>
<dbReference type="GO" id="GO:0016706">
    <property type="term" value="F:2-oxoglutarate-dependent dioxygenase activity"/>
    <property type="evidence" value="ECO:0007669"/>
    <property type="project" value="UniProtKB-ARBA"/>
</dbReference>
<dbReference type="PANTHER" id="PTHR20883:SF48">
    <property type="entry name" value="ECTOINE DIOXYGENASE"/>
    <property type="match status" value="1"/>
</dbReference>
<evidence type="ECO:0000313" key="1">
    <source>
        <dbReference type="EMBL" id="SDS58244.1"/>
    </source>
</evidence>
<dbReference type="PANTHER" id="PTHR20883">
    <property type="entry name" value="PHYTANOYL-COA DIOXYGENASE DOMAIN CONTAINING 1"/>
    <property type="match status" value="1"/>
</dbReference>
<dbReference type="SUPFAM" id="SSF51197">
    <property type="entry name" value="Clavaminate synthase-like"/>
    <property type="match status" value="1"/>
</dbReference>
<dbReference type="EMBL" id="LT629772">
    <property type="protein sequence ID" value="SDS58244.1"/>
    <property type="molecule type" value="Genomic_DNA"/>
</dbReference>
<sequence length="277" mass="29982">MTSALSSPPVLTDEQLAEFDEQGFVIIKGALSAEDAESYRQSILSMMPPSLEIPAVWGSYDGRIKPMAGPGRQTFDTPDLLPLMTNDKLYGAASQLLGSTRLRVMDGSVGITIRNDAHTDRPLSQTLHLDASVPTSADDFTFDQQELQVGGCYYLTDVEAGGGGIHVVPGGHKIVEAEARAAGSGGRHLHQDWKQIEHLTSVEITGEAGDFALLHHLMPHGASHNRNSTARVAYFVRWVREDQTWGAGAKPAPNSYDDDQLAAMGDLGRKLFGVDDW</sequence>
<dbReference type="GO" id="GO:0005506">
    <property type="term" value="F:iron ion binding"/>
    <property type="evidence" value="ECO:0007669"/>
    <property type="project" value="UniProtKB-ARBA"/>
</dbReference>
<reference evidence="1 2" key="1">
    <citation type="submission" date="2016-10" db="EMBL/GenBank/DDBJ databases">
        <authorList>
            <person name="de Groot N.N."/>
        </authorList>
    </citation>
    <scope>NUCLEOTIDE SEQUENCE [LARGE SCALE GENOMIC DNA]</scope>
    <source>
        <strain evidence="1 2">DSM 21800</strain>
    </source>
</reference>
<dbReference type="OrthoDB" id="1157001at2"/>
<evidence type="ECO:0000313" key="2">
    <source>
        <dbReference type="Proteomes" id="UP000199103"/>
    </source>
</evidence>
<dbReference type="STRING" id="630515.SAMN04489812_2353"/>
<keyword evidence="2" id="KW-1185">Reference proteome</keyword>
<organism evidence="1 2">
    <name type="scientific">Microlunatus soli</name>
    <dbReference type="NCBI Taxonomy" id="630515"/>
    <lineage>
        <taxon>Bacteria</taxon>
        <taxon>Bacillati</taxon>
        <taxon>Actinomycetota</taxon>
        <taxon>Actinomycetes</taxon>
        <taxon>Propionibacteriales</taxon>
        <taxon>Propionibacteriaceae</taxon>
        <taxon>Microlunatus</taxon>
    </lineage>
</organism>
<dbReference type="Pfam" id="PF05721">
    <property type="entry name" value="PhyH"/>
    <property type="match status" value="1"/>
</dbReference>
<keyword evidence="1" id="KW-0223">Dioxygenase</keyword>
<protein>
    <submittedName>
        <fullName evidence="1">Ectoine hydroxylase-related dioxygenase, phytanoyl-CoA dioxygenase (PhyH) family</fullName>
    </submittedName>
</protein>